<dbReference type="Gene3D" id="3.10.100.10">
    <property type="entry name" value="Mannose-Binding Protein A, subunit A"/>
    <property type="match status" value="1"/>
</dbReference>
<reference evidence="2" key="1">
    <citation type="submission" date="2025-08" db="UniProtKB">
        <authorList>
            <consortium name="Ensembl"/>
        </authorList>
    </citation>
    <scope>IDENTIFICATION</scope>
</reference>
<keyword evidence="3" id="KW-1185">Reference proteome</keyword>
<reference evidence="2" key="2">
    <citation type="submission" date="2025-09" db="UniProtKB">
        <authorList>
            <consortium name="Ensembl"/>
        </authorList>
    </citation>
    <scope>IDENTIFICATION</scope>
</reference>
<dbReference type="PANTHER" id="PTHR45784">
    <property type="entry name" value="C-TYPE LECTIN DOMAIN FAMILY 20 MEMBER A-RELATED"/>
    <property type="match status" value="1"/>
</dbReference>
<sequence length="152" mass="17503">APSAFTKMKDLFTFAPVLSGRSLVPACILLHFAHSEREFIPVNKYLDWTSAQTYCRDKYTDLVTVYDEQDNQKLMAVAGNMNECFWIGLRHNFDNWRWSMGVPSRFYDKSDDIWADGEPNNWGGIEHCGVISTYSSTGIWDRECTASLYFVC</sequence>
<evidence type="ECO:0000313" key="3">
    <source>
        <dbReference type="Proteomes" id="UP000261520"/>
    </source>
</evidence>
<dbReference type="InterPro" id="IPR016186">
    <property type="entry name" value="C-type_lectin-like/link_sf"/>
</dbReference>
<evidence type="ECO:0000259" key="1">
    <source>
        <dbReference type="PROSITE" id="PS50041"/>
    </source>
</evidence>
<dbReference type="STRING" id="409849.ENSPMGP00000019579"/>
<proteinExistence type="predicted"/>
<feature type="domain" description="C-type lectin" evidence="1">
    <location>
        <begin position="48"/>
        <end position="152"/>
    </location>
</feature>
<dbReference type="InterPro" id="IPR001304">
    <property type="entry name" value="C-type_lectin-like"/>
</dbReference>
<protein>
    <recommendedName>
        <fullName evidence="1">C-type lectin domain-containing protein</fullName>
    </recommendedName>
</protein>
<dbReference type="Pfam" id="PF00059">
    <property type="entry name" value="Lectin_C"/>
    <property type="match status" value="1"/>
</dbReference>
<dbReference type="SMART" id="SM00034">
    <property type="entry name" value="CLECT"/>
    <property type="match status" value="1"/>
</dbReference>
<dbReference type="Proteomes" id="UP000261520">
    <property type="component" value="Unplaced"/>
</dbReference>
<dbReference type="PANTHER" id="PTHR45784:SF5">
    <property type="entry name" value="C-TYPE LECTIN DOMAIN FAMILY 20 MEMBER A-RELATED"/>
    <property type="match status" value="1"/>
</dbReference>
<dbReference type="InterPro" id="IPR016187">
    <property type="entry name" value="CTDL_fold"/>
</dbReference>
<evidence type="ECO:0000313" key="2">
    <source>
        <dbReference type="Ensembl" id="ENSPMGP00000019579.1"/>
    </source>
</evidence>
<dbReference type="SUPFAM" id="SSF56436">
    <property type="entry name" value="C-type lectin-like"/>
    <property type="match status" value="1"/>
</dbReference>
<organism evidence="2 3">
    <name type="scientific">Periophthalmus magnuspinnatus</name>
    <dbReference type="NCBI Taxonomy" id="409849"/>
    <lineage>
        <taxon>Eukaryota</taxon>
        <taxon>Metazoa</taxon>
        <taxon>Chordata</taxon>
        <taxon>Craniata</taxon>
        <taxon>Vertebrata</taxon>
        <taxon>Euteleostomi</taxon>
        <taxon>Actinopterygii</taxon>
        <taxon>Neopterygii</taxon>
        <taxon>Teleostei</taxon>
        <taxon>Neoteleostei</taxon>
        <taxon>Acanthomorphata</taxon>
        <taxon>Gobiaria</taxon>
        <taxon>Gobiiformes</taxon>
        <taxon>Gobioidei</taxon>
        <taxon>Gobiidae</taxon>
        <taxon>Oxudercinae</taxon>
        <taxon>Periophthalmus</taxon>
    </lineage>
</organism>
<name>A0A3B4ASL1_9GOBI</name>
<accession>A0A3B4ASL1</accession>
<dbReference type="AlphaFoldDB" id="A0A3B4ASL1"/>
<dbReference type="PROSITE" id="PS50041">
    <property type="entry name" value="C_TYPE_LECTIN_2"/>
    <property type="match status" value="1"/>
</dbReference>
<dbReference type="Ensembl" id="ENSPMGT00000020867.1">
    <property type="protein sequence ID" value="ENSPMGP00000019579.1"/>
    <property type="gene ID" value="ENSPMGG00000015891.1"/>
</dbReference>